<sequence>MGREESALLHSRLPTVFLVIPNYVYSSDFLRTDFIHALAGKFRIVVLLPMAADSYPRSPDIAYAPWRLQFPEFWTFWGKTIRVPLIRMFDHEPLIQRNYELSFGHWKRKLLRRLAFLFPKRFWNPDFISRLELRFLKSSPEFNRLVEEHRPALILTPTPGFTEIDAEAILLARRVGIPSAAIDFSWDNLTSNCKHLRKPDYLVCWTERMRRQAIEIHGFSPERVFVSGVMRFDHYFRQNSGELTRGEFLRSKELDPAAKTILITTVTRGNYRDEPAIIRKLLEERERGVFGGRVNLFIRLHPKESFSTDFDEFRGLPGVHVERAGKERPTISGGRIELDAEDLVNLKDTLRHSDVVVNYASTITLEACVFDKPVVNIGFPPYFTNAYSFTHYKPVVELGAVRIAKSFEDLVSETKAYLGDPSRDRDARAQAVREFIGFTDGKSYERIVRLIDGVVESLK</sequence>
<dbReference type="Pfam" id="PF04464">
    <property type="entry name" value="Glyphos_transf"/>
    <property type="match status" value="1"/>
</dbReference>
<organism evidence="1 2">
    <name type="scientific">Candidatus Sungbacteria bacterium RIFCSPLOWO2_01_FULL_59_16</name>
    <dbReference type="NCBI Taxonomy" id="1802280"/>
    <lineage>
        <taxon>Bacteria</taxon>
        <taxon>Candidatus Sungiibacteriota</taxon>
    </lineage>
</organism>
<dbReference type="SUPFAM" id="SSF53756">
    <property type="entry name" value="UDP-Glycosyltransferase/glycogen phosphorylase"/>
    <property type="match status" value="1"/>
</dbReference>
<dbReference type="GO" id="GO:0047355">
    <property type="term" value="F:CDP-glycerol glycerophosphotransferase activity"/>
    <property type="evidence" value="ECO:0007669"/>
    <property type="project" value="InterPro"/>
</dbReference>
<dbReference type="AlphaFoldDB" id="A0A1G2LCQ0"/>
<accession>A0A1G2LCQ0</accession>
<evidence type="ECO:0000313" key="2">
    <source>
        <dbReference type="Proteomes" id="UP000176705"/>
    </source>
</evidence>
<comment type="caution">
    <text evidence="1">The sequence shown here is derived from an EMBL/GenBank/DDBJ whole genome shotgun (WGS) entry which is preliminary data.</text>
</comment>
<proteinExistence type="predicted"/>
<dbReference type="Gene3D" id="3.40.50.12580">
    <property type="match status" value="1"/>
</dbReference>
<evidence type="ECO:0000313" key="1">
    <source>
        <dbReference type="EMBL" id="OHA08579.1"/>
    </source>
</evidence>
<evidence type="ECO:0008006" key="3">
    <source>
        <dbReference type="Google" id="ProtNLM"/>
    </source>
</evidence>
<dbReference type="STRING" id="1802280.A3B37_01780"/>
<name>A0A1G2LCQ0_9BACT</name>
<gene>
    <name evidence="1" type="ORF">A3B37_01780</name>
</gene>
<dbReference type="Proteomes" id="UP000176705">
    <property type="component" value="Unassembled WGS sequence"/>
</dbReference>
<reference evidence="1 2" key="1">
    <citation type="journal article" date="2016" name="Nat. Commun.">
        <title>Thousands of microbial genomes shed light on interconnected biogeochemical processes in an aquifer system.</title>
        <authorList>
            <person name="Anantharaman K."/>
            <person name="Brown C.T."/>
            <person name="Hug L.A."/>
            <person name="Sharon I."/>
            <person name="Castelle C.J."/>
            <person name="Probst A.J."/>
            <person name="Thomas B.C."/>
            <person name="Singh A."/>
            <person name="Wilkins M.J."/>
            <person name="Karaoz U."/>
            <person name="Brodie E.L."/>
            <person name="Williams K.H."/>
            <person name="Hubbard S.S."/>
            <person name="Banfield J.F."/>
        </authorList>
    </citation>
    <scope>NUCLEOTIDE SEQUENCE [LARGE SCALE GENOMIC DNA]</scope>
</reference>
<dbReference type="EMBL" id="MHQS01000014">
    <property type="protein sequence ID" value="OHA08579.1"/>
    <property type="molecule type" value="Genomic_DNA"/>
</dbReference>
<dbReference type="InterPro" id="IPR043148">
    <property type="entry name" value="TagF_C"/>
</dbReference>
<dbReference type="InterPro" id="IPR007554">
    <property type="entry name" value="Glycerophosphate_synth"/>
</dbReference>
<protein>
    <recommendedName>
        <fullName evidence="3">UDP-N-acetylglucosamine 2-epimerase domain-containing protein</fullName>
    </recommendedName>
</protein>
<dbReference type="GO" id="GO:0016020">
    <property type="term" value="C:membrane"/>
    <property type="evidence" value="ECO:0007669"/>
    <property type="project" value="InterPro"/>
</dbReference>